<evidence type="ECO:0000256" key="6">
    <source>
        <dbReference type="ARBA" id="ARBA00023180"/>
    </source>
</evidence>
<comment type="similarity">
    <text evidence="2">Belongs to the glycosyl hydrolase 51 family.</text>
</comment>
<comment type="catalytic activity">
    <reaction evidence="1">
        <text>Hydrolysis of terminal non-reducing alpha-L-arabinofuranoside residues in alpha-L-arabinosides.</text>
        <dbReference type="EC" id="3.2.1.55"/>
    </reaction>
</comment>
<evidence type="ECO:0000259" key="7">
    <source>
        <dbReference type="SMART" id="SM00813"/>
    </source>
</evidence>
<keyword evidence="6" id="KW-0325">Glycoprotein</keyword>
<accession>A0ABS9VWF6</accession>
<sequence length="739" mass="81088">MVTITVGAPTHAVSDRLYGVFFEDINHGADGGLNANMVNNYSFDGVYLTHSSLRLKGAERWMTQADPLRFWRFRRLDAVSCGTRIRGDHGQPVDTDCPAPPIHDNSRYARVTVALGLVGTIENLGYNGGGDHANVCAMCVRTGRSYEFSACVRAVRGTVSLRVVVLDDDDEPLSDDVRFDVDRFAGEPLHDGWILVRHTLSGLRDGYGKLHIDAQAADGPDGSGAMDATGTTTPSAVTFDLDAVSLMDADYWGRNDPKWRFGKLRRDLVESIATLHPAFVRFPGGCIVEGVTPGNEYRWKDTVGAPTARRQQYNMWAFKSPDGSSYSQSYQIGFYEYFCLCEDLHAKPLPTLFAGITCQSPYRDPKHVDTDSDWFRRVVVQDYLDLIDFANGDPDTSAWAAVRRDMGHPEPFGLDMIGIGNENFGADYVAKFDAIARAIHEKDPNMLCVMSAGLFPFRLPMKRTWDHAHAVAAGSVPGVAREIDAASADLLPATRILVDEHAYHSPEWFIAQANRFDDYRRDGTGVYFGEYSANGYFAAQPQDHDHASSWRSALAESAFLTGCERNSDIVKMTSYAPLLSHVTGHGWEQNLIEFNPSAVGPSVNYEAERLFSANVGPLAYECRIDGDAPDGLYVSATGDENALRLVKLVNTGGKRAGVTLNVSYGPRGLLRRDDAVGSPRTLRVETLTGDPDARNELGYTGGVRECLTRTVRESVLPPDGPGSIALALPAYSLTLVRLE</sequence>
<keyword evidence="5" id="KW-0378">Hydrolase</keyword>
<evidence type="ECO:0000313" key="8">
    <source>
        <dbReference type="EMBL" id="MCH9276450.1"/>
    </source>
</evidence>
<protein>
    <recommendedName>
        <fullName evidence="3">non-reducing end alpha-L-arabinofuranosidase</fullName>
        <ecNumber evidence="3">3.2.1.55</ecNumber>
    </recommendedName>
</protein>
<dbReference type="Pfam" id="PF06964">
    <property type="entry name" value="Alpha-L-AF_C"/>
    <property type="match status" value="1"/>
</dbReference>
<dbReference type="RefSeq" id="WP_241514133.1">
    <property type="nucleotide sequence ID" value="NZ_JAFEJT020000039.1"/>
</dbReference>
<dbReference type="EC" id="3.2.1.55" evidence="3"/>
<dbReference type="InterPro" id="IPR017853">
    <property type="entry name" value="GH"/>
</dbReference>
<keyword evidence="9" id="KW-1185">Reference proteome</keyword>
<proteinExistence type="inferred from homology"/>
<evidence type="ECO:0000256" key="1">
    <source>
        <dbReference type="ARBA" id="ARBA00001462"/>
    </source>
</evidence>
<dbReference type="PANTHER" id="PTHR31776:SF0">
    <property type="entry name" value="ALPHA-L-ARABINOFURANOSIDASE 1"/>
    <property type="match status" value="1"/>
</dbReference>
<evidence type="ECO:0000256" key="3">
    <source>
        <dbReference type="ARBA" id="ARBA00012670"/>
    </source>
</evidence>
<dbReference type="Gene3D" id="3.20.20.80">
    <property type="entry name" value="Glycosidases"/>
    <property type="match status" value="1"/>
</dbReference>
<dbReference type="EMBL" id="JAFEJT020000039">
    <property type="protein sequence ID" value="MCH9276450.1"/>
    <property type="molecule type" value="Genomic_DNA"/>
</dbReference>
<gene>
    <name evidence="8" type="ORF">JS533_009260</name>
</gene>
<dbReference type="Proteomes" id="UP000710815">
    <property type="component" value="Unassembled WGS sequence"/>
</dbReference>
<name>A0ABS9VWF6_9BIFI</name>
<evidence type="ECO:0000313" key="9">
    <source>
        <dbReference type="Proteomes" id="UP000710815"/>
    </source>
</evidence>
<dbReference type="InterPro" id="IPR010720">
    <property type="entry name" value="Alpha-L-AF_C"/>
</dbReference>
<evidence type="ECO:0000256" key="2">
    <source>
        <dbReference type="ARBA" id="ARBA00007186"/>
    </source>
</evidence>
<dbReference type="SUPFAM" id="SSF51445">
    <property type="entry name" value="(Trans)glycosidases"/>
    <property type="match status" value="1"/>
</dbReference>
<dbReference type="InterPro" id="IPR055235">
    <property type="entry name" value="ASD1_cat"/>
</dbReference>
<reference evidence="8 9" key="1">
    <citation type="journal article" date="2021" name="Environ. Microbiol.">
        <title>Genetic insights into the dark matter of the mammalian gut microbiota through targeted genome reconstruction.</title>
        <authorList>
            <person name="Lugli G.A."/>
            <person name="Alessandri G."/>
            <person name="Milani C."/>
            <person name="Viappiani A."/>
            <person name="Fontana F."/>
            <person name="Tarracchini C."/>
            <person name="Mancabelli L."/>
            <person name="Argentini C."/>
            <person name="Ruiz L."/>
            <person name="Margolles A."/>
            <person name="van Sinderen D."/>
            <person name="Turroni F."/>
            <person name="Ventura M."/>
        </authorList>
    </citation>
    <scope>NUCLEOTIDE SEQUENCE [LARGE SCALE GENOMIC DNA]</scope>
    <source>
        <strain evidence="8 9">MA1</strain>
    </source>
</reference>
<evidence type="ECO:0000256" key="5">
    <source>
        <dbReference type="ARBA" id="ARBA00022801"/>
    </source>
</evidence>
<reference evidence="8 9" key="2">
    <citation type="journal article" date="2021" name="Syst. Appl. Microbiol.">
        <title>Phylogenetic classification of ten novel species belonging to the genus Bifidobacterium comprising B. phasiani sp. nov., B. pongonis sp. nov., B. saguinibicoloris sp. nov., B. colobi sp. nov., B. simiiventris sp. nov., B. santillanense sp. nov., B. miconis sp. nov., B. amazonense sp. nov., B. pluvialisilvae sp. nov., and B. miconisargentati sp. nov.</title>
        <authorList>
            <person name="Lugli G.A."/>
            <person name="Calvete-Torre I."/>
            <person name="Alessandri G."/>
            <person name="Milani C."/>
            <person name="Turroni F."/>
            <person name="Laiolo P."/>
            <person name="Ossiprandi M.C."/>
            <person name="Margolles A."/>
            <person name="Ruiz L."/>
            <person name="Ventura M."/>
        </authorList>
    </citation>
    <scope>NUCLEOTIDE SEQUENCE [LARGE SCALE GENOMIC DNA]</scope>
    <source>
        <strain evidence="8 9">MA1</strain>
    </source>
</reference>
<evidence type="ECO:0000256" key="4">
    <source>
        <dbReference type="ARBA" id="ARBA00022729"/>
    </source>
</evidence>
<feature type="domain" description="Alpha-L-arabinofuranosidase C-terminal" evidence="7">
    <location>
        <begin position="529"/>
        <end position="732"/>
    </location>
</feature>
<dbReference type="Pfam" id="PF22848">
    <property type="entry name" value="ASD1_dom"/>
    <property type="match status" value="1"/>
</dbReference>
<dbReference type="SMART" id="SM00813">
    <property type="entry name" value="Alpha-L-AF_C"/>
    <property type="match status" value="1"/>
</dbReference>
<organism evidence="8 9">
    <name type="scientific">Bifidobacterium amazonense</name>
    <dbReference type="NCBI Taxonomy" id="2809027"/>
    <lineage>
        <taxon>Bacteria</taxon>
        <taxon>Bacillati</taxon>
        <taxon>Actinomycetota</taxon>
        <taxon>Actinomycetes</taxon>
        <taxon>Bifidobacteriales</taxon>
        <taxon>Bifidobacteriaceae</taxon>
        <taxon>Bifidobacterium</taxon>
    </lineage>
</organism>
<comment type="caution">
    <text evidence="8">The sequence shown here is derived from an EMBL/GenBank/DDBJ whole genome shotgun (WGS) entry which is preliminary data.</text>
</comment>
<keyword evidence="4" id="KW-0732">Signal</keyword>
<dbReference type="PANTHER" id="PTHR31776">
    <property type="entry name" value="ALPHA-L-ARABINOFURANOSIDASE 1"/>
    <property type="match status" value="1"/>
</dbReference>
<dbReference type="InterPro" id="IPR051563">
    <property type="entry name" value="Glycosyl_Hydrolase_51"/>
</dbReference>